<evidence type="ECO:0000313" key="3">
    <source>
        <dbReference type="EMBL" id="CAF1666353.1"/>
    </source>
</evidence>
<accession>A0A816FUV0</accession>
<dbReference type="EMBL" id="CAJNOR010012212">
    <property type="protein sequence ID" value="CAF1666353.1"/>
    <property type="molecule type" value="Genomic_DNA"/>
</dbReference>
<comment type="caution">
    <text evidence="3">The sequence shown here is derived from an EMBL/GenBank/DDBJ whole genome shotgun (WGS) entry which is preliminary data.</text>
</comment>
<protein>
    <submittedName>
        <fullName evidence="3">Uncharacterized protein</fullName>
    </submittedName>
</protein>
<dbReference type="Proteomes" id="UP000663852">
    <property type="component" value="Unassembled WGS sequence"/>
</dbReference>
<proteinExistence type="predicted"/>
<keyword evidence="4" id="KW-1185">Reference proteome</keyword>
<gene>
    <name evidence="2" type="ORF">EDS130_LOCUS43900</name>
    <name evidence="3" type="ORF">XAT740_LOCUS57848</name>
</gene>
<evidence type="ECO:0000256" key="1">
    <source>
        <dbReference type="SAM" id="SignalP"/>
    </source>
</evidence>
<dbReference type="OrthoDB" id="10306858at2759"/>
<dbReference type="Proteomes" id="UP000663828">
    <property type="component" value="Unassembled WGS sequence"/>
</dbReference>
<dbReference type="AlphaFoldDB" id="A0A816FUV0"/>
<organism evidence="3 4">
    <name type="scientific">Adineta ricciae</name>
    <name type="common">Rotifer</name>
    <dbReference type="NCBI Taxonomy" id="249248"/>
    <lineage>
        <taxon>Eukaryota</taxon>
        <taxon>Metazoa</taxon>
        <taxon>Spiralia</taxon>
        <taxon>Gnathifera</taxon>
        <taxon>Rotifera</taxon>
        <taxon>Eurotatoria</taxon>
        <taxon>Bdelloidea</taxon>
        <taxon>Adinetida</taxon>
        <taxon>Adinetidae</taxon>
        <taxon>Adineta</taxon>
    </lineage>
</organism>
<keyword evidence="1" id="KW-0732">Signal</keyword>
<dbReference type="EMBL" id="CAJNOJ010000775">
    <property type="protein sequence ID" value="CAF1521441.1"/>
    <property type="molecule type" value="Genomic_DNA"/>
</dbReference>
<name>A0A816FUV0_ADIRI</name>
<reference evidence="3" key="1">
    <citation type="submission" date="2021-02" db="EMBL/GenBank/DDBJ databases">
        <authorList>
            <person name="Nowell W R."/>
        </authorList>
    </citation>
    <scope>NUCLEOTIDE SEQUENCE</scope>
</reference>
<evidence type="ECO:0000313" key="2">
    <source>
        <dbReference type="EMBL" id="CAF1521441.1"/>
    </source>
</evidence>
<evidence type="ECO:0000313" key="4">
    <source>
        <dbReference type="Proteomes" id="UP000663828"/>
    </source>
</evidence>
<feature type="chain" id="PRO_5036230118" evidence="1">
    <location>
        <begin position="25"/>
        <end position="202"/>
    </location>
</feature>
<feature type="signal peptide" evidence="1">
    <location>
        <begin position="1"/>
        <end position="24"/>
    </location>
</feature>
<sequence>MAFKQIKTILVLTLLLIIIDQCLSKERKSSKRTKDGFHQRNMKSDLFKRFKLAQRDGDVTCPSPYIRDIDVCTCSYLIKDEDIDGYGKYAVTIDNYNAVIRDGDGAKKVGGTCGPTCPEGYKYMHTTDRDWTKYYTGYGDNTESKEYVRMYNFPAVDPNAADPYYFLPFYTIRDTYISVPYSPWMIRPDYSKRIAFRVCQKL</sequence>